<name>A0ACC2IHE6_9PEZI</name>
<reference evidence="1" key="1">
    <citation type="submission" date="2022-11" db="EMBL/GenBank/DDBJ databases">
        <title>Genome Sequence of Nemania bipapillata.</title>
        <authorList>
            <person name="Buettner E."/>
        </authorList>
    </citation>
    <scope>NUCLEOTIDE SEQUENCE</scope>
    <source>
        <strain evidence="1">CP14</strain>
    </source>
</reference>
<dbReference type="Proteomes" id="UP001153334">
    <property type="component" value="Unassembled WGS sequence"/>
</dbReference>
<organism evidence="1 2">
    <name type="scientific">Nemania bipapillata</name>
    <dbReference type="NCBI Taxonomy" id="110536"/>
    <lineage>
        <taxon>Eukaryota</taxon>
        <taxon>Fungi</taxon>
        <taxon>Dikarya</taxon>
        <taxon>Ascomycota</taxon>
        <taxon>Pezizomycotina</taxon>
        <taxon>Sordariomycetes</taxon>
        <taxon>Xylariomycetidae</taxon>
        <taxon>Xylariales</taxon>
        <taxon>Xylariaceae</taxon>
        <taxon>Nemania</taxon>
    </lineage>
</organism>
<protein>
    <submittedName>
        <fullName evidence="1">Uncharacterized protein</fullName>
    </submittedName>
</protein>
<comment type="caution">
    <text evidence="1">The sequence shown here is derived from an EMBL/GenBank/DDBJ whole genome shotgun (WGS) entry which is preliminary data.</text>
</comment>
<dbReference type="EMBL" id="JAPESX010001389">
    <property type="protein sequence ID" value="KAJ8114634.1"/>
    <property type="molecule type" value="Genomic_DNA"/>
</dbReference>
<gene>
    <name evidence="1" type="ORF">ONZ43_g4855</name>
</gene>
<accession>A0ACC2IHE6</accession>
<keyword evidence="2" id="KW-1185">Reference proteome</keyword>
<proteinExistence type="predicted"/>
<evidence type="ECO:0000313" key="1">
    <source>
        <dbReference type="EMBL" id="KAJ8114634.1"/>
    </source>
</evidence>
<sequence>MLDAPLGRLSRVKVPYCFLLLSLIPLAQAQWSTKWPSRQLESFFPAWNENLREQLATVCSSELKTDRQSHKWAPYGTVECLLKTFPEYRKTEIAASSVVLGLLPSILSVLGPSITDLALLATRRPLLSLLLAVSSPAVNPQPHGKYASSIKKKLPLAQAPTGQNPNNRSLWKEIVVSLIEHAAAAGALLNVAILAYQLSILCVTSYTLTFPYQPAIWVALSIAIHFFSYLALRLRVARTARGKRRQGKGFLSSCATAFAAELTPCKYQQPKTLKWRKKGFRLKVGRGLTWLLNFGIVAHILFGTLALSGLLFISTADAIAVGARFFASTLVSQWIITYELAGLKETTFLKQSVTGP</sequence>
<evidence type="ECO:0000313" key="2">
    <source>
        <dbReference type="Proteomes" id="UP001153334"/>
    </source>
</evidence>